<proteinExistence type="inferred from homology"/>
<evidence type="ECO:0000256" key="8">
    <source>
        <dbReference type="ARBA" id="ARBA00022723"/>
    </source>
</evidence>
<evidence type="ECO:0000256" key="7">
    <source>
        <dbReference type="ARBA" id="ARBA00022617"/>
    </source>
</evidence>
<dbReference type="EMBL" id="JBJUIK010000007">
    <property type="protein sequence ID" value="KAL3524479.1"/>
    <property type="molecule type" value="Genomic_DNA"/>
</dbReference>
<evidence type="ECO:0000256" key="9">
    <source>
        <dbReference type="ARBA" id="ARBA00022837"/>
    </source>
</evidence>
<dbReference type="PANTHER" id="PTHR31517:SF84">
    <property type="entry name" value="PEROXIDASE"/>
    <property type="match status" value="1"/>
</dbReference>
<feature type="binding site" evidence="17">
    <location>
        <position position="83"/>
    </location>
    <ligand>
        <name>Ca(2+)</name>
        <dbReference type="ChEBI" id="CHEBI:29108"/>
        <label>1</label>
    </ligand>
</feature>
<evidence type="ECO:0000256" key="19">
    <source>
        <dbReference type="PIRSR" id="PIRSR600823-5"/>
    </source>
</evidence>
<dbReference type="GO" id="GO:0005576">
    <property type="term" value="C:extracellular region"/>
    <property type="evidence" value="ECO:0007669"/>
    <property type="project" value="UniProtKB-SubCell"/>
</dbReference>
<accession>A0ABD2ZZM5</accession>
<dbReference type="Proteomes" id="UP001630127">
    <property type="component" value="Unassembled WGS sequence"/>
</dbReference>
<organism evidence="22 23">
    <name type="scientific">Cinchona calisaya</name>
    <dbReference type="NCBI Taxonomy" id="153742"/>
    <lineage>
        <taxon>Eukaryota</taxon>
        <taxon>Viridiplantae</taxon>
        <taxon>Streptophyta</taxon>
        <taxon>Embryophyta</taxon>
        <taxon>Tracheophyta</taxon>
        <taxon>Spermatophyta</taxon>
        <taxon>Magnoliopsida</taxon>
        <taxon>eudicotyledons</taxon>
        <taxon>Gunneridae</taxon>
        <taxon>Pentapetalae</taxon>
        <taxon>asterids</taxon>
        <taxon>lamiids</taxon>
        <taxon>Gentianales</taxon>
        <taxon>Rubiaceae</taxon>
        <taxon>Cinchonoideae</taxon>
        <taxon>Cinchoneae</taxon>
        <taxon>Cinchona</taxon>
    </lineage>
</organism>
<keyword evidence="23" id="KW-1185">Reference proteome</keyword>
<dbReference type="FunFam" id="1.10.520.10:FF:000008">
    <property type="entry name" value="Peroxidase"/>
    <property type="match status" value="1"/>
</dbReference>
<dbReference type="PANTHER" id="PTHR31517">
    <property type="match status" value="1"/>
</dbReference>
<feature type="binding site" description="axial binding residue" evidence="17">
    <location>
        <position position="187"/>
    </location>
    <ligand>
        <name>heme b</name>
        <dbReference type="ChEBI" id="CHEBI:60344"/>
    </ligand>
    <ligandPart>
        <name>Fe</name>
        <dbReference type="ChEBI" id="CHEBI:18248"/>
    </ligandPart>
</feature>
<evidence type="ECO:0000256" key="4">
    <source>
        <dbReference type="ARBA" id="ARBA00012313"/>
    </source>
</evidence>
<feature type="binding site" evidence="16">
    <location>
        <position position="157"/>
    </location>
    <ligand>
        <name>substrate</name>
    </ligand>
</feature>
<evidence type="ECO:0000256" key="2">
    <source>
        <dbReference type="ARBA" id="ARBA00002322"/>
    </source>
</evidence>
<evidence type="ECO:0000256" key="3">
    <source>
        <dbReference type="ARBA" id="ARBA00006873"/>
    </source>
</evidence>
<dbReference type="PROSITE" id="PS00436">
    <property type="entry name" value="PEROXIDASE_2"/>
    <property type="match status" value="1"/>
</dbReference>
<dbReference type="InterPro" id="IPR019794">
    <property type="entry name" value="Peroxidases_AS"/>
</dbReference>
<dbReference type="FunFam" id="1.10.420.10:FF:000006">
    <property type="entry name" value="Peroxidase"/>
    <property type="match status" value="1"/>
</dbReference>
<dbReference type="Gene3D" id="1.10.420.10">
    <property type="entry name" value="Peroxidase, domain 2"/>
    <property type="match status" value="1"/>
</dbReference>
<feature type="binding site" evidence="17">
    <location>
        <position position="188"/>
    </location>
    <ligand>
        <name>Ca(2+)</name>
        <dbReference type="ChEBI" id="CHEBI:29108"/>
        <label>2</label>
    </ligand>
</feature>
<dbReference type="GO" id="GO:0046872">
    <property type="term" value="F:metal ion binding"/>
    <property type="evidence" value="ECO:0007669"/>
    <property type="project" value="UniProtKB-UniRule"/>
</dbReference>
<evidence type="ECO:0000256" key="1">
    <source>
        <dbReference type="ARBA" id="ARBA00000189"/>
    </source>
</evidence>
<dbReference type="GO" id="GO:0042744">
    <property type="term" value="P:hydrogen peroxide catabolic process"/>
    <property type="evidence" value="ECO:0007669"/>
    <property type="project" value="UniProtKB-KW"/>
</dbReference>
<comment type="caution">
    <text evidence="22">The sequence shown here is derived from an EMBL/GenBank/DDBJ whole genome shotgun (WGS) entry which is preliminary data.</text>
</comment>
<feature type="domain" description="Plant heme peroxidase family profile" evidence="21">
    <location>
        <begin position="20"/>
        <end position="322"/>
    </location>
</feature>
<evidence type="ECO:0000313" key="23">
    <source>
        <dbReference type="Proteomes" id="UP001630127"/>
    </source>
</evidence>
<dbReference type="PRINTS" id="PR00458">
    <property type="entry name" value="PEROXIDASE"/>
</dbReference>
<evidence type="ECO:0000256" key="10">
    <source>
        <dbReference type="ARBA" id="ARBA00023002"/>
    </source>
</evidence>
<feature type="disulfide bond" evidence="19">
    <location>
        <begin position="116"/>
        <end position="318"/>
    </location>
</feature>
<dbReference type="GO" id="GO:0020037">
    <property type="term" value="F:heme binding"/>
    <property type="evidence" value="ECO:0007669"/>
    <property type="project" value="UniProtKB-UniRule"/>
</dbReference>
<dbReference type="GO" id="GO:0140825">
    <property type="term" value="F:lactoperoxidase activity"/>
    <property type="evidence" value="ECO:0007669"/>
    <property type="project" value="UniProtKB-EC"/>
</dbReference>
<feature type="disulfide bond" evidence="19">
    <location>
        <begin position="30"/>
        <end position="110"/>
    </location>
</feature>
<feature type="binding site" evidence="17">
    <location>
        <position position="62"/>
    </location>
    <ligand>
        <name>Ca(2+)</name>
        <dbReference type="ChEBI" id="CHEBI:29108"/>
        <label>1</label>
    </ligand>
</feature>
<evidence type="ECO:0000256" key="5">
    <source>
        <dbReference type="ARBA" id="ARBA00022525"/>
    </source>
</evidence>
<feature type="active site" description="Proton acceptor" evidence="15">
    <location>
        <position position="61"/>
    </location>
</feature>
<evidence type="ECO:0000256" key="17">
    <source>
        <dbReference type="PIRSR" id="PIRSR600823-3"/>
    </source>
</evidence>
<dbReference type="AlphaFoldDB" id="A0ABD2ZZM5"/>
<keyword evidence="9 17" id="KW-0106">Calcium</keyword>
<evidence type="ECO:0000256" key="11">
    <source>
        <dbReference type="ARBA" id="ARBA00023004"/>
    </source>
</evidence>
<feature type="chain" id="PRO_5044529864" description="Peroxidase" evidence="20">
    <location>
        <begin position="20"/>
        <end position="323"/>
    </location>
</feature>
<keyword evidence="14 20" id="KW-0376">Hydrogen peroxide</keyword>
<dbReference type="PROSITE" id="PS00435">
    <property type="entry name" value="PEROXIDASE_1"/>
    <property type="match status" value="1"/>
</dbReference>
<name>A0ABD2ZZM5_9GENT</name>
<keyword evidence="6 20" id="KW-0575">Peroxidase</keyword>
<reference evidence="22 23" key="1">
    <citation type="submission" date="2024-11" db="EMBL/GenBank/DDBJ databases">
        <title>A near-complete genome assembly of Cinchona calisaya.</title>
        <authorList>
            <person name="Lian D.C."/>
            <person name="Zhao X.W."/>
            <person name="Wei L."/>
        </authorList>
    </citation>
    <scope>NUCLEOTIDE SEQUENCE [LARGE SCALE GENOMIC DNA]</scope>
    <source>
        <tissue evidence="22">Nenye</tissue>
    </source>
</reference>
<feature type="disulfide bond" evidence="19">
    <location>
        <begin position="194"/>
        <end position="226"/>
    </location>
</feature>
<evidence type="ECO:0000313" key="22">
    <source>
        <dbReference type="EMBL" id="KAL3524479.1"/>
    </source>
</evidence>
<dbReference type="Pfam" id="PF00141">
    <property type="entry name" value="peroxidase"/>
    <property type="match status" value="1"/>
</dbReference>
<dbReference type="InterPro" id="IPR033905">
    <property type="entry name" value="Secretory_peroxidase"/>
</dbReference>
<dbReference type="InterPro" id="IPR010255">
    <property type="entry name" value="Haem_peroxidase_sf"/>
</dbReference>
<keyword evidence="8 17" id="KW-0479">Metal-binding</keyword>
<evidence type="ECO:0000256" key="14">
    <source>
        <dbReference type="ARBA" id="ARBA00023324"/>
    </source>
</evidence>
<dbReference type="InterPro" id="IPR002016">
    <property type="entry name" value="Haem_peroxidase"/>
</dbReference>
<dbReference type="EC" id="1.11.1.7" evidence="4 20"/>
<dbReference type="SUPFAM" id="SSF48113">
    <property type="entry name" value="Heme-dependent peroxidases"/>
    <property type="match status" value="1"/>
</dbReference>
<keyword evidence="20" id="KW-0732">Signal</keyword>
<evidence type="ECO:0000256" key="20">
    <source>
        <dbReference type="RuleBase" id="RU362060"/>
    </source>
</evidence>
<keyword evidence="11 17" id="KW-0408">Iron</keyword>
<keyword evidence="12 19" id="KW-1015">Disulfide bond</keyword>
<dbReference type="PROSITE" id="PS50873">
    <property type="entry name" value="PEROXIDASE_4"/>
    <property type="match status" value="1"/>
</dbReference>
<dbReference type="InterPro" id="IPR000823">
    <property type="entry name" value="Peroxidase_pln"/>
</dbReference>
<evidence type="ECO:0000256" key="12">
    <source>
        <dbReference type="ARBA" id="ARBA00023157"/>
    </source>
</evidence>
<feature type="disulfide bond" evidence="19">
    <location>
        <begin position="63"/>
        <end position="68"/>
    </location>
</feature>
<evidence type="ECO:0000256" key="6">
    <source>
        <dbReference type="ARBA" id="ARBA00022559"/>
    </source>
</evidence>
<comment type="function">
    <text evidence="2">Removal of H(2)O(2), oxidation of toxic reductants, biosynthesis and degradation of lignin, suberization, auxin catabolism, response to environmental stresses such as wounding, pathogen attack and oxidative stress. These functions might be dependent on each isozyme/isoform in each plant tissue.</text>
</comment>
<evidence type="ECO:0000256" key="13">
    <source>
        <dbReference type="ARBA" id="ARBA00023180"/>
    </source>
</evidence>
<dbReference type="Gene3D" id="1.10.520.10">
    <property type="match status" value="1"/>
</dbReference>
<feature type="binding site" evidence="17">
    <location>
        <position position="71"/>
    </location>
    <ligand>
        <name>Ca(2+)</name>
        <dbReference type="ChEBI" id="CHEBI:29108"/>
        <label>1</label>
    </ligand>
</feature>
<dbReference type="GO" id="GO:0006979">
    <property type="term" value="P:response to oxidative stress"/>
    <property type="evidence" value="ECO:0007669"/>
    <property type="project" value="UniProtKB-UniRule"/>
</dbReference>
<evidence type="ECO:0000256" key="16">
    <source>
        <dbReference type="PIRSR" id="PIRSR600823-2"/>
    </source>
</evidence>
<feature type="binding site" evidence="17">
    <location>
        <position position="65"/>
    </location>
    <ligand>
        <name>Ca(2+)</name>
        <dbReference type="ChEBI" id="CHEBI:29108"/>
        <label>1</label>
    </ligand>
</feature>
<keyword evidence="5 20" id="KW-0964">Secreted</keyword>
<feature type="signal peptide" evidence="20">
    <location>
        <begin position="1"/>
        <end position="19"/>
    </location>
</feature>
<evidence type="ECO:0000256" key="15">
    <source>
        <dbReference type="PIRSR" id="PIRSR600823-1"/>
    </source>
</evidence>
<keyword evidence="10 20" id="KW-0560">Oxidoreductase</keyword>
<comment type="catalytic activity">
    <reaction evidence="1 20">
        <text>2 a phenolic donor + H2O2 = 2 a phenolic radical donor + 2 H2O</text>
        <dbReference type="Rhea" id="RHEA:56136"/>
        <dbReference type="ChEBI" id="CHEBI:15377"/>
        <dbReference type="ChEBI" id="CHEBI:16240"/>
        <dbReference type="ChEBI" id="CHEBI:139520"/>
        <dbReference type="ChEBI" id="CHEBI:139521"/>
        <dbReference type="EC" id="1.11.1.7"/>
    </reaction>
</comment>
<evidence type="ECO:0000256" key="18">
    <source>
        <dbReference type="PIRSR" id="PIRSR600823-4"/>
    </source>
</evidence>
<gene>
    <name evidence="22" type="ORF">ACH5RR_017313</name>
</gene>
<feature type="site" description="Transition state stabilizer" evidence="18">
    <location>
        <position position="57"/>
    </location>
</feature>
<comment type="subcellular location">
    <subcellularLocation>
        <location evidence="20">Secreted</location>
    </subcellularLocation>
</comment>
<sequence length="323" mass="35571">MALAIILALVLYLSCQIEAQLLVGFYNGSCPMAESIIREEVRKAFFKDKGIAPGLLRAHFHDCMVRGCDGSLLIDSVPPNKAEKDGAPNGITLRGLEVVDCAKDRLEKECKGAVSCADILAYAARDSVVITGGRYWDVPAGRRDGRISRAAETIDIPAPFQNLDEITAAFAKKNLSQDEMIALSGAHTIGRSHCTSFSNRLYNFSPANSQDPSLDRLFAAQLKQQCPLNPRGNVDPYLVVSMNMSPGHFENSYYRDILAHRVVFTSDQTLVTSPESLSEVEDYAFNEQEWQNDFVDAMIKMSQIEVLTGTAGEIRSNCRVINP</sequence>
<protein>
    <recommendedName>
        <fullName evidence="4 20">Peroxidase</fullName>
        <ecNumber evidence="4 20">1.11.1.7</ecNumber>
    </recommendedName>
</protein>
<dbReference type="CDD" id="cd00693">
    <property type="entry name" value="secretory_peroxidase"/>
    <property type="match status" value="1"/>
</dbReference>
<keyword evidence="13" id="KW-0325">Glycoprotein</keyword>
<comment type="similarity">
    <text evidence="20">Belongs to the peroxidase family. Classical plant (class III) peroxidase subfamily.</text>
</comment>
<evidence type="ECO:0000259" key="21">
    <source>
        <dbReference type="PROSITE" id="PS50873"/>
    </source>
</evidence>
<feature type="binding site" evidence="17">
    <location>
        <position position="69"/>
    </location>
    <ligand>
        <name>Ca(2+)</name>
        <dbReference type="ChEBI" id="CHEBI:29108"/>
        <label>1</label>
    </ligand>
</feature>
<comment type="similarity">
    <text evidence="3">Belongs to the peroxidase family. Ascorbate peroxidase subfamily.</text>
</comment>
<keyword evidence="7 20" id="KW-0349">Heme</keyword>
<dbReference type="PRINTS" id="PR00461">
    <property type="entry name" value="PLPEROXIDASE"/>
</dbReference>
<comment type="cofactor">
    <cofactor evidence="17 20">
        <name>heme b</name>
        <dbReference type="ChEBI" id="CHEBI:60344"/>
    </cofactor>
    <text evidence="17 20">Binds 1 heme b (iron(II)-protoporphyrin IX) group per subunit.</text>
</comment>
<feature type="binding site" evidence="17">
    <location>
        <position position="67"/>
    </location>
    <ligand>
        <name>Ca(2+)</name>
        <dbReference type="ChEBI" id="CHEBI:29108"/>
        <label>1</label>
    </ligand>
</feature>
<dbReference type="InterPro" id="IPR019793">
    <property type="entry name" value="Peroxidases_heam-ligand_BS"/>
</dbReference>
<comment type="cofactor">
    <cofactor evidence="17 20">
        <name>Ca(2+)</name>
        <dbReference type="ChEBI" id="CHEBI:29108"/>
    </cofactor>
    <text evidence="17 20">Binds 2 calcium ions per subunit.</text>
</comment>